<comment type="caution">
    <text evidence="2">The sequence shown here is derived from an EMBL/GenBank/DDBJ whole genome shotgun (WGS) entry which is preliminary data.</text>
</comment>
<name>A0ABX1ZMP3_9BACL</name>
<reference evidence="2 3" key="1">
    <citation type="submission" date="2019-10" db="EMBL/GenBank/DDBJ databases">
        <title>Description of Paenibacillus pedi sp. nov.</title>
        <authorList>
            <person name="Carlier A."/>
            <person name="Qi S."/>
        </authorList>
    </citation>
    <scope>NUCLEOTIDE SEQUENCE [LARGE SCALE GENOMIC DNA]</scope>
    <source>
        <strain evidence="2 3">LMG 31457</strain>
    </source>
</reference>
<protein>
    <submittedName>
        <fullName evidence="2">Polysaccharide pyruvyl transferase family protein</fullName>
    </submittedName>
</protein>
<dbReference type="EMBL" id="WHNZ01000017">
    <property type="protein sequence ID" value="NOV00213.1"/>
    <property type="molecule type" value="Genomic_DNA"/>
</dbReference>
<dbReference type="Pfam" id="PF04230">
    <property type="entry name" value="PS_pyruv_trans"/>
    <property type="match status" value="1"/>
</dbReference>
<proteinExistence type="predicted"/>
<accession>A0ABX1ZMP3</accession>
<feature type="domain" description="Polysaccharide pyruvyl transferase" evidence="1">
    <location>
        <begin position="13"/>
        <end position="307"/>
    </location>
</feature>
<evidence type="ECO:0000259" key="1">
    <source>
        <dbReference type="Pfam" id="PF04230"/>
    </source>
</evidence>
<gene>
    <name evidence="2" type="ORF">GC097_09310</name>
</gene>
<evidence type="ECO:0000313" key="3">
    <source>
        <dbReference type="Proteomes" id="UP000618579"/>
    </source>
</evidence>
<dbReference type="InterPro" id="IPR007345">
    <property type="entry name" value="Polysacch_pyruvyl_Trfase"/>
</dbReference>
<keyword evidence="2" id="KW-0808">Transferase</keyword>
<organism evidence="2 3">
    <name type="scientific">Paenibacillus planticolens</name>
    <dbReference type="NCBI Taxonomy" id="2654976"/>
    <lineage>
        <taxon>Bacteria</taxon>
        <taxon>Bacillati</taxon>
        <taxon>Bacillota</taxon>
        <taxon>Bacilli</taxon>
        <taxon>Bacillales</taxon>
        <taxon>Paenibacillaceae</taxon>
        <taxon>Paenibacillus</taxon>
    </lineage>
</organism>
<keyword evidence="3" id="KW-1185">Reference proteome</keyword>
<dbReference type="RefSeq" id="WP_171683075.1">
    <property type="nucleotide sequence ID" value="NZ_WHNZ01000017.1"/>
</dbReference>
<dbReference type="GO" id="GO:0016740">
    <property type="term" value="F:transferase activity"/>
    <property type="evidence" value="ECO:0007669"/>
    <property type="project" value="UniProtKB-KW"/>
</dbReference>
<sequence length="370" mass="43107">MKVCTITCHDVYNHGASLQAYGLLKHLKNSGHEAEIIDYKPDYLSNHYNLWSINNPRWEKNVITKALYLTLKIPTRLRERARKRAFDQFKSEFLQITDKRYKSNEELKNNPPVADAYLCGSDQIWNCLHKNGKDPAFYLDFVPDKKIKASYAASFATETIPSEYQPVVKQRVEMLDAVGVREKSGVEILNKLNILKANHVVDPVFLLDKDDWNDICTKEFHENYILVYDFDNSELIKKIALEIAKAKGYKIYTIYSGKLKYADKYFTLDGPETFVSLVRDAQFVISNSFHAAVFSVLYEKMFVIVNRNEAINTRMRDLLHDLQLKERLVDQNYNLDQILTGIDYKESNSILHEKIRHSKKYLQDVLSIKK</sequence>
<dbReference type="Proteomes" id="UP000618579">
    <property type="component" value="Unassembled WGS sequence"/>
</dbReference>
<evidence type="ECO:0000313" key="2">
    <source>
        <dbReference type="EMBL" id="NOV00213.1"/>
    </source>
</evidence>